<reference evidence="3 4" key="1">
    <citation type="submission" date="2019-08" db="EMBL/GenBank/DDBJ databases">
        <title>Hyperibacter terrae gen. nov., sp. nov. and Hyperibacter viscosus sp. nov., two new members in the family Rhodospirillaceae isolated from the rhizosphere of Hypericum perforatum.</title>
        <authorList>
            <person name="Noviana Z."/>
        </authorList>
    </citation>
    <scope>NUCLEOTIDE SEQUENCE [LARGE SCALE GENOMIC DNA]</scope>
    <source>
        <strain evidence="3 4">R5913</strain>
    </source>
</reference>
<dbReference type="PANTHER" id="PTHR30222:SF2">
    <property type="entry name" value="ABC TRANSPORTER SUBSTRATE-BINDING PROTEIN"/>
    <property type="match status" value="1"/>
</dbReference>
<dbReference type="InterPro" id="IPR006059">
    <property type="entry name" value="SBP"/>
</dbReference>
<dbReference type="AlphaFoldDB" id="A0A5J6MJ66"/>
<dbReference type="Proteomes" id="UP000326202">
    <property type="component" value="Chromosome"/>
</dbReference>
<evidence type="ECO:0000313" key="4">
    <source>
        <dbReference type="Proteomes" id="UP000326202"/>
    </source>
</evidence>
<keyword evidence="1 2" id="KW-0732">Signal</keyword>
<protein>
    <submittedName>
        <fullName evidence="3">ABC transporter substrate-binding protein</fullName>
    </submittedName>
</protein>
<dbReference type="Pfam" id="PF13416">
    <property type="entry name" value="SBP_bac_8"/>
    <property type="match status" value="1"/>
</dbReference>
<dbReference type="EMBL" id="CP042906">
    <property type="protein sequence ID" value="QEX16330.1"/>
    <property type="molecule type" value="Genomic_DNA"/>
</dbReference>
<dbReference type="RefSeq" id="WP_191908475.1">
    <property type="nucleotide sequence ID" value="NZ_CP042906.1"/>
</dbReference>
<dbReference type="KEGG" id="htq:FRZ44_16230"/>
<dbReference type="PANTHER" id="PTHR30222">
    <property type="entry name" value="SPERMIDINE/PUTRESCINE-BINDING PERIPLASMIC PROTEIN"/>
    <property type="match status" value="1"/>
</dbReference>
<sequence>MKQQTETRRGLPFWLRGVAAAALLSLSAGVAHAEDSINVAGYAGATWDAITKDYLVPLKAKTGLDVKLVTEPNLAKLKAMVEAGRCEYEVIELSGSEFDIAKNSGWLQKIDYSIVDPENRMPAEAKDPYGFLFVTFSELIAYRADKFPNGGPKNMADFWDVKKFPGPRTLHDSVVPDLEFALLADGVKKEDLYKVLATDEGVDRAFKKLDEIKPSVVKFWTAGAEPIQMLANGEAAMAIAWNGRIKKLQDDGTDVVMVWQDANTDSSHYGIPKGCTNTKGAATYLNAWTNPEWAANWTKDIPYPGFVPGVTEQLDPALAKNLPTYPDNVKSAFFTDWSFWVKNREKLEARWKEWLLN</sequence>
<dbReference type="Gene3D" id="3.40.190.10">
    <property type="entry name" value="Periplasmic binding protein-like II"/>
    <property type="match status" value="2"/>
</dbReference>
<gene>
    <name evidence="3" type="ORF">FRZ44_16230</name>
</gene>
<evidence type="ECO:0000313" key="3">
    <source>
        <dbReference type="EMBL" id="QEX16330.1"/>
    </source>
</evidence>
<feature type="signal peptide" evidence="2">
    <location>
        <begin position="1"/>
        <end position="33"/>
    </location>
</feature>
<feature type="chain" id="PRO_5023917262" evidence="2">
    <location>
        <begin position="34"/>
        <end position="357"/>
    </location>
</feature>
<keyword evidence="4" id="KW-1185">Reference proteome</keyword>
<name>A0A5J6MJ66_9PROT</name>
<evidence type="ECO:0000256" key="1">
    <source>
        <dbReference type="ARBA" id="ARBA00022729"/>
    </source>
</evidence>
<dbReference type="SUPFAM" id="SSF53850">
    <property type="entry name" value="Periplasmic binding protein-like II"/>
    <property type="match status" value="1"/>
</dbReference>
<dbReference type="CDD" id="cd13589">
    <property type="entry name" value="PBP2_polyamine_RpCGA009"/>
    <property type="match status" value="1"/>
</dbReference>
<proteinExistence type="predicted"/>
<organism evidence="3 4">
    <name type="scientific">Hypericibacter terrae</name>
    <dbReference type="NCBI Taxonomy" id="2602015"/>
    <lineage>
        <taxon>Bacteria</taxon>
        <taxon>Pseudomonadati</taxon>
        <taxon>Pseudomonadota</taxon>
        <taxon>Alphaproteobacteria</taxon>
        <taxon>Rhodospirillales</taxon>
        <taxon>Dongiaceae</taxon>
        <taxon>Hypericibacter</taxon>
    </lineage>
</organism>
<evidence type="ECO:0000256" key="2">
    <source>
        <dbReference type="SAM" id="SignalP"/>
    </source>
</evidence>
<accession>A0A5J6MJ66</accession>